<dbReference type="InterPro" id="IPR017850">
    <property type="entry name" value="Alkaline_phosphatase_core_sf"/>
</dbReference>
<evidence type="ECO:0000256" key="7">
    <source>
        <dbReference type="ARBA" id="ARBA00023180"/>
    </source>
</evidence>
<dbReference type="SUPFAM" id="SSF53649">
    <property type="entry name" value="Alkaline phosphatase-like"/>
    <property type="match status" value="1"/>
</dbReference>
<name>A6DI94_9BACT</name>
<keyword evidence="3" id="KW-0479">Metal-binding</keyword>
<keyword evidence="6" id="KW-0106">Calcium</keyword>
<keyword evidence="4" id="KW-0732">Signal</keyword>
<protein>
    <submittedName>
        <fullName evidence="9">Arylsulfatase A</fullName>
    </submittedName>
</protein>
<evidence type="ECO:0000313" key="10">
    <source>
        <dbReference type="Proteomes" id="UP000004947"/>
    </source>
</evidence>
<dbReference type="PANTHER" id="PTHR42693">
    <property type="entry name" value="ARYLSULFATASE FAMILY MEMBER"/>
    <property type="match status" value="1"/>
</dbReference>
<evidence type="ECO:0000259" key="8">
    <source>
        <dbReference type="Pfam" id="PF00884"/>
    </source>
</evidence>
<keyword evidence="5" id="KW-0378">Hydrolase</keyword>
<proteinExistence type="inferred from homology"/>
<dbReference type="Pfam" id="PF00884">
    <property type="entry name" value="Sulfatase"/>
    <property type="match status" value="1"/>
</dbReference>
<dbReference type="CDD" id="cd16026">
    <property type="entry name" value="GALNS_like"/>
    <property type="match status" value="1"/>
</dbReference>
<feature type="domain" description="Sulfatase N-terminal" evidence="8">
    <location>
        <begin position="22"/>
        <end position="365"/>
    </location>
</feature>
<gene>
    <name evidence="9" type="ORF">LNTAR_09264</name>
</gene>
<dbReference type="Proteomes" id="UP000004947">
    <property type="component" value="Unassembled WGS sequence"/>
</dbReference>
<evidence type="ECO:0000313" key="9">
    <source>
        <dbReference type="EMBL" id="EDM28748.1"/>
    </source>
</evidence>
<evidence type="ECO:0000256" key="5">
    <source>
        <dbReference type="ARBA" id="ARBA00022801"/>
    </source>
</evidence>
<comment type="cofactor">
    <cofactor evidence="1">
        <name>Ca(2+)</name>
        <dbReference type="ChEBI" id="CHEBI:29108"/>
    </cofactor>
</comment>
<dbReference type="InterPro" id="IPR000917">
    <property type="entry name" value="Sulfatase_N"/>
</dbReference>
<dbReference type="RefSeq" id="WP_007277625.1">
    <property type="nucleotide sequence ID" value="NZ_ABCK01000004.1"/>
</dbReference>
<reference evidence="9 10" key="1">
    <citation type="journal article" date="2010" name="J. Bacteriol.">
        <title>Genome sequence of Lentisphaera araneosa HTCC2155T, the type species of the order Lentisphaerales in the phylum Lentisphaerae.</title>
        <authorList>
            <person name="Thrash J.C."/>
            <person name="Cho J.C."/>
            <person name="Vergin K.L."/>
            <person name="Morris R.M."/>
            <person name="Giovannoni S.J."/>
        </authorList>
    </citation>
    <scope>NUCLEOTIDE SEQUENCE [LARGE SCALE GENOMIC DNA]</scope>
    <source>
        <strain evidence="9 10">HTCC2155</strain>
    </source>
</reference>
<dbReference type="PANTHER" id="PTHR42693:SF53">
    <property type="entry name" value="ENDO-4-O-SULFATASE"/>
    <property type="match status" value="1"/>
</dbReference>
<sequence length="472" mass="53253">MKKLLITLLSLIPLVYSNDIKPNFIIIFTDDQGYGDLSCFNPQGVQTPHIDQMATEGMKFNNFYVSAAVCSASRAALLTGTYNDRIGIKSAFFPGTKQGLHPDEITIAELLKEQNYATACFGKWHLGDEPSLLPSAQGFDTYFGIPYSNDMFIAPHQTFAENAKFNGDWTLEKAKELQKFIAPHVNKRGPIWKSEYKALVPILEGEQIVEFPADQASLTQRYFDRTIKFIDKNQNKPFFIFLTPAMPHVPLFASKEFRGKSKKGLYGDVIKEIDFHTGRLIKHLKEKELDQNTLVIFTSDNGPWLSYGDEGGSSGPLRDGKFTSYEGGVRMPTVFWGPGLIKANSVCNQLASTIDLLPTFAQLVNTQVPQDRKIDGKDISPLLKSQNHVIHRHLFFRDEAVRSGDWKLVVKEHHMTMRKGPLPALYNLKNDVAESNNLIDTHPKVAQYLQSKLDEHLKDLNENSRPMADLNE</sequence>
<dbReference type="STRING" id="313628.LNTAR_09264"/>
<dbReference type="EMBL" id="ABCK01000004">
    <property type="protein sequence ID" value="EDM28748.1"/>
    <property type="molecule type" value="Genomic_DNA"/>
</dbReference>
<evidence type="ECO:0000256" key="6">
    <source>
        <dbReference type="ARBA" id="ARBA00022837"/>
    </source>
</evidence>
<keyword evidence="7" id="KW-0325">Glycoprotein</keyword>
<evidence type="ECO:0000256" key="1">
    <source>
        <dbReference type="ARBA" id="ARBA00001913"/>
    </source>
</evidence>
<dbReference type="GO" id="GO:0004065">
    <property type="term" value="F:arylsulfatase activity"/>
    <property type="evidence" value="ECO:0007669"/>
    <property type="project" value="TreeGrafter"/>
</dbReference>
<dbReference type="FunFam" id="3.40.720.10:FF:000023">
    <property type="entry name" value="Arylsulfatase A"/>
    <property type="match status" value="1"/>
</dbReference>
<dbReference type="OrthoDB" id="9762324at2"/>
<comment type="caution">
    <text evidence="9">The sequence shown here is derived from an EMBL/GenBank/DDBJ whole genome shotgun (WGS) entry which is preliminary data.</text>
</comment>
<accession>A6DI94</accession>
<dbReference type="GO" id="GO:0046872">
    <property type="term" value="F:metal ion binding"/>
    <property type="evidence" value="ECO:0007669"/>
    <property type="project" value="UniProtKB-KW"/>
</dbReference>
<evidence type="ECO:0000256" key="2">
    <source>
        <dbReference type="ARBA" id="ARBA00008779"/>
    </source>
</evidence>
<dbReference type="Gene3D" id="3.40.720.10">
    <property type="entry name" value="Alkaline Phosphatase, subunit A"/>
    <property type="match status" value="1"/>
</dbReference>
<comment type="similarity">
    <text evidence="2">Belongs to the sulfatase family.</text>
</comment>
<dbReference type="AlphaFoldDB" id="A6DI94"/>
<keyword evidence="10" id="KW-1185">Reference proteome</keyword>
<organism evidence="9 10">
    <name type="scientific">Lentisphaera araneosa HTCC2155</name>
    <dbReference type="NCBI Taxonomy" id="313628"/>
    <lineage>
        <taxon>Bacteria</taxon>
        <taxon>Pseudomonadati</taxon>
        <taxon>Lentisphaerota</taxon>
        <taxon>Lentisphaeria</taxon>
        <taxon>Lentisphaerales</taxon>
        <taxon>Lentisphaeraceae</taxon>
        <taxon>Lentisphaera</taxon>
    </lineage>
</organism>
<evidence type="ECO:0000256" key="4">
    <source>
        <dbReference type="ARBA" id="ARBA00022729"/>
    </source>
</evidence>
<evidence type="ECO:0000256" key="3">
    <source>
        <dbReference type="ARBA" id="ARBA00022723"/>
    </source>
</evidence>
<dbReference type="Gene3D" id="3.30.1120.10">
    <property type="match status" value="1"/>
</dbReference>
<dbReference type="InterPro" id="IPR050738">
    <property type="entry name" value="Sulfatase"/>
</dbReference>
<dbReference type="eggNOG" id="COG3119">
    <property type="taxonomic scope" value="Bacteria"/>
</dbReference>